<reference evidence="2" key="2">
    <citation type="submission" date="2025-08" db="UniProtKB">
        <authorList>
            <consortium name="Ensembl"/>
        </authorList>
    </citation>
    <scope>IDENTIFICATION</scope>
</reference>
<dbReference type="GeneTree" id="ENSGT00390000006843"/>
<proteinExistence type="predicted"/>
<accession>A0A4W5MIT8</accession>
<dbReference type="AlphaFoldDB" id="A0A4W5MIT8"/>
<feature type="compositionally biased region" description="Basic and acidic residues" evidence="1">
    <location>
        <begin position="70"/>
        <end position="82"/>
    </location>
</feature>
<dbReference type="PANTHER" id="PTHR47765:SF2">
    <property type="entry name" value="EXONUCLEASE MUT-7 HOMOLOG"/>
    <property type="match status" value="1"/>
</dbReference>
<feature type="compositionally biased region" description="Basic and acidic residues" evidence="1">
    <location>
        <begin position="36"/>
        <end position="60"/>
    </location>
</feature>
<organism evidence="2 3">
    <name type="scientific">Hucho hucho</name>
    <name type="common">huchen</name>
    <dbReference type="NCBI Taxonomy" id="62062"/>
    <lineage>
        <taxon>Eukaryota</taxon>
        <taxon>Metazoa</taxon>
        <taxon>Chordata</taxon>
        <taxon>Craniata</taxon>
        <taxon>Vertebrata</taxon>
        <taxon>Euteleostomi</taxon>
        <taxon>Actinopterygii</taxon>
        <taxon>Neopterygii</taxon>
        <taxon>Teleostei</taxon>
        <taxon>Protacanthopterygii</taxon>
        <taxon>Salmoniformes</taxon>
        <taxon>Salmonidae</taxon>
        <taxon>Salmoninae</taxon>
        <taxon>Hucho</taxon>
    </lineage>
</organism>
<sequence length="129" mass="14468">MFCCRCLLDVYSALSQDPACFGLPQDLRSISSLQMEKSKEEKKEEKKQASRRGSEGRQEDSPQGPTPTLDPDKRPQPGEESQRSQVPPMPLQQLRVVCDNMLQGLGRYLHCLGVDVLLLENSDDHRVAA</sequence>
<dbReference type="PANTHER" id="PTHR47765">
    <property type="entry name" value="3'-5' EXONUCLEASE DOMAIN-CONTAINING PROTEIN"/>
    <property type="match status" value="1"/>
</dbReference>
<dbReference type="Proteomes" id="UP000314982">
    <property type="component" value="Unassembled WGS sequence"/>
</dbReference>
<protein>
    <submittedName>
        <fullName evidence="2">Uncharacterized protein</fullName>
    </submittedName>
</protein>
<evidence type="ECO:0000313" key="3">
    <source>
        <dbReference type="Proteomes" id="UP000314982"/>
    </source>
</evidence>
<reference evidence="2" key="3">
    <citation type="submission" date="2025-09" db="UniProtKB">
        <authorList>
            <consortium name="Ensembl"/>
        </authorList>
    </citation>
    <scope>IDENTIFICATION</scope>
</reference>
<dbReference type="STRING" id="62062.ENSHHUP00000038766"/>
<evidence type="ECO:0000256" key="1">
    <source>
        <dbReference type="SAM" id="MobiDB-lite"/>
    </source>
</evidence>
<keyword evidence="3" id="KW-1185">Reference proteome</keyword>
<reference evidence="3" key="1">
    <citation type="submission" date="2018-06" db="EMBL/GenBank/DDBJ databases">
        <title>Genome assembly of Danube salmon.</title>
        <authorList>
            <person name="Macqueen D.J."/>
            <person name="Gundappa M.K."/>
        </authorList>
    </citation>
    <scope>NUCLEOTIDE SEQUENCE [LARGE SCALE GENOMIC DNA]</scope>
</reference>
<dbReference type="InterPro" id="IPR052408">
    <property type="entry name" value="Exonuclease_MUT-7-like"/>
</dbReference>
<feature type="region of interest" description="Disordered" evidence="1">
    <location>
        <begin position="32"/>
        <end position="91"/>
    </location>
</feature>
<evidence type="ECO:0000313" key="2">
    <source>
        <dbReference type="Ensembl" id="ENSHHUP00000038766.1"/>
    </source>
</evidence>
<name>A0A4W5MIT8_9TELE</name>
<dbReference type="Ensembl" id="ENSHHUT00000040290.1">
    <property type="protein sequence ID" value="ENSHHUP00000038766.1"/>
    <property type="gene ID" value="ENSHHUG00000024162.1"/>
</dbReference>